<dbReference type="AlphaFoldDB" id="A0A9K3EMY6"/>
<protein>
    <submittedName>
        <fullName evidence="2">Uncharacterized protein</fullName>
    </submittedName>
</protein>
<evidence type="ECO:0000313" key="3">
    <source>
        <dbReference type="Proteomes" id="UP000215914"/>
    </source>
</evidence>
<proteinExistence type="predicted"/>
<feature type="signal peptide" evidence="1">
    <location>
        <begin position="1"/>
        <end position="21"/>
    </location>
</feature>
<dbReference type="Gramene" id="mRNA:HanXRQr2_Chr13g0613851">
    <property type="protein sequence ID" value="mRNA:HanXRQr2_Chr13g0613851"/>
    <property type="gene ID" value="HanXRQr2_Chr13g0613851"/>
</dbReference>
<accession>A0A9K3EMY6</accession>
<reference evidence="2" key="1">
    <citation type="journal article" date="2017" name="Nature">
        <title>The sunflower genome provides insights into oil metabolism, flowering and Asterid evolution.</title>
        <authorList>
            <person name="Badouin H."/>
            <person name="Gouzy J."/>
            <person name="Grassa C.J."/>
            <person name="Murat F."/>
            <person name="Staton S.E."/>
            <person name="Cottret L."/>
            <person name="Lelandais-Briere C."/>
            <person name="Owens G.L."/>
            <person name="Carrere S."/>
            <person name="Mayjonade B."/>
            <person name="Legrand L."/>
            <person name="Gill N."/>
            <person name="Kane N.C."/>
            <person name="Bowers J.E."/>
            <person name="Hubner S."/>
            <person name="Bellec A."/>
            <person name="Berard A."/>
            <person name="Berges H."/>
            <person name="Blanchet N."/>
            <person name="Boniface M.C."/>
            <person name="Brunel D."/>
            <person name="Catrice O."/>
            <person name="Chaidir N."/>
            <person name="Claudel C."/>
            <person name="Donnadieu C."/>
            <person name="Faraut T."/>
            <person name="Fievet G."/>
            <person name="Helmstetter N."/>
            <person name="King M."/>
            <person name="Knapp S.J."/>
            <person name="Lai Z."/>
            <person name="Le Paslier M.C."/>
            <person name="Lippi Y."/>
            <person name="Lorenzon L."/>
            <person name="Mandel J.R."/>
            <person name="Marage G."/>
            <person name="Marchand G."/>
            <person name="Marquand E."/>
            <person name="Bret-Mestries E."/>
            <person name="Morien E."/>
            <person name="Nambeesan S."/>
            <person name="Nguyen T."/>
            <person name="Pegot-Espagnet P."/>
            <person name="Pouilly N."/>
            <person name="Raftis F."/>
            <person name="Sallet E."/>
            <person name="Schiex T."/>
            <person name="Thomas J."/>
            <person name="Vandecasteele C."/>
            <person name="Vares D."/>
            <person name="Vear F."/>
            <person name="Vautrin S."/>
            <person name="Crespi M."/>
            <person name="Mangin B."/>
            <person name="Burke J.M."/>
            <person name="Salse J."/>
            <person name="Munos S."/>
            <person name="Vincourt P."/>
            <person name="Rieseberg L.H."/>
            <person name="Langlade N.B."/>
        </authorList>
    </citation>
    <scope>NUCLEOTIDE SEQUENCE</scope>
    <source>
        <tissue evidence="2">Leaves</tissue>
    </source>
</reference>
<dbReference type="EMBL" id="MNCJ02000328">
    <property type="protein sequence ID" value="KAF5775596.1"/>
    <property type="molecule type" value="Genomic_DNA"/>
</dbReference>
<organism evidence="2 3">
    <name type="scientific">Helianthus annuus</name>
    <name type="common">Common sunflower</name>
    <dbReference type="NCBI Taxonomy" id="4232"/>
    <lineage>
        <taxon>Eukaryota</taxon>
        <taxon>Viridiplantae</taxon>
        <taxon>Streptophyta</taxon>
        <taxon>Embryophyta</taxon>
        <taxon>Tracheophyta</taxon>
        <taxon>Spermatophyta</taxon>
        <taxon>Magnoliopsida</taxon>
        <taxon>eudicotyledons</taxon>
        <taxon>Gunneridae</taxon>
        <taxon>Pentapetalae</taxon>
        <taxon>asterids</taxon>
        <taxon>campanulids</taxon>
        <taxon>Asterales</taxon>
        <taxon>Asteraceae</taxon>
        <taxon>Asteroideae</taxon>
        <taxon>Heliantheae alliance</taxon>
        <taxon>Heliantheae</taxon>
        <taxon>Helianthus</taxon>
    </lineage>
</organism>
<dbReference type="Proteomes" id="UP000215914">
    <property type="component" value="Unassembled WGS sequence"/>
</dbReference>
<feature type="chain" id="PRO_5039897894" evidence="1">
    <location>
        <begin position="22"/>
        <end position="160"/>
    </location>
</feature>
<comment type="caution">
    <text evidence="2">The sequence shown here is derived from an EMBL/GenBank/DDBJ whole genome shotgun (WGS) entry which is preliminary data.</text>
</comment>
<sequence length="160" mass="19011">MRHRHAPPLTPLVLMLTPVDGLRRLRADDWKHDVERRITEETGADSTETAWMRRLPSEEEAAVVADDKSRSISSSKRLIHWAVYRDNTKTYMSRYIYTYKRCVCIGGERKRNKEGGDMCNHEMCQGWLYWHNDDDGIELWLLLQLLHGRERERVERGERK</sequence>
<evidence type="ECO:0000256" key="1">
    <source>
        <dbReference type="SAM" id="SignalP"/>
    </source>
</evidence>
<evidence type="ECO:0000313" key="2">
    <source>
        <dbReference type="EMBL" id="KAF5775596.1"/>
    </source>
</evidence>
<keyword evidence="3" id="KW-1185">Reference proteome</keyword>
<reference evidence="2" key="2">
    <citation type="submission" date="2020-06" db="EMBL/GenBank/DDBJ databases">
        <title>Helianthus annuus Genome sequencing and assembly Release 2.</title>
        <authorList>
            <person name="Gouzy J."/>
            <person name="Langlade N."/>
            <person name="Munos S."/>
        </authorList>
    </citation>
    <scope>NUCLEOTIDE SEQUENCE</scope>
    <source>
        <tissue evidence="2">Leaves</tissue>
    </source>
</reference>
<gene>
    <name evidence="2" type="ORF">HanXRQr2_Chr13g0613851</name>
</gene>
<name>A0A9K3EMY6_HELAN</name>
<keyword evidence="1" id="KW-0732">Signal</keyword>